<reference evidence="2" key="2">
    <citation type="submission" date="2023-06" db="EMBL/GenBank/DDBJ databases">
        <authorList>
            <person name="Ma L."/>
            <person name="Liu K.-W."/>
            <person name="Li Z."/>
            <person name="Hsiao Y.-Y."/>
            <person name="Qi Y."/>
            <person name="Fu T."/>
            <person name="Tang G."/>
            <person name="Zhang D."/>
            <person name="Sun W.-H."/>
            <person name="Liu D.-K."/>
            <person name="Li Y."/>
            <person name="Chen G.-Z."/>
            <person name="Liu X.-D."/>
            <person name="Liao X.-Y."/>
            <person name="Jiang Y.-T."/>
            <person name="Yu X."/>
            <person name="Hao Y."/>
            <person name="Huang J."/>
            <person name="Zhao X.-W."/>
            <person name="Ke S."/>
            <person name="Chen Y.-Y."/>
            <person name="Wu W.-L."/>
            <person name="Hsu J.-L."/>
            <person name="Lin Y.-F."/>
            <person name="Huang M.-D."/>
            <person name="Li C.-Y."/>
            <person name="Huang L."/>
            <person name="Wang Z.-W."/>
            <person name="Zhao X."/>
            <person name="Zhong W.-Y."/>
            <person name="Peng D.-H."/>
            <person name="Ahmad S."/>
            <person name="Lan S."/>
            <person name="Zhang J.-S."/>
            <person name="Tsai W.-C."/>
            <person name="Van De Peer Y."/>
            <person name="Liu Z.-J."/>
        </authorList>
    </citation>
    <scope>NUCLEOTIDE SEQUENCE</scope>
    <source>
        <strain evidence="2">CP</strain>
        <tissue evidence="2">Leaves</tissue>
    </source>
</reference>
<evidence type="ECO:0000256" key="1">
    <source>
        <dbReference type="SAM" id="Phobius"/>
    </source>
</evidence>
<reference evidence="2" key="1">
    <citation type="journal article" date="2023" name="Nat. Commun.">
        <title>Diploid and tetraploid genomes of Acorus and the evolution of monocots.</title>
        <authorList>
            <person name="Ma L."/>
            <person name="Liu K.W."/>
            <person name="Li Z."/>
            <person name="Hsiao Y.Y."/>
            <person name="Qi Y."/>
            <person name="Fu T."/>
            <person name="Tang G.D."/>
            <person name="Zhang D."/>
            <person name="Sun W.H."/>
            <person name="Liu D.K."/>
            <person name="Li Y."/>
            <person name="Chen G.Z."/>
            <person name="Liu X.D."/>
            <person name="Liao X.Y."/>
            <person name="Jiang Y.T."/>
            <person name="Yu X."/>
            <person name="Hao Y."/>
            <person name="Huang J."/>
            <person name="Zhao X.W."/>
            <person name="Ke S."/>
            <person name="Chen Y.Y."/>
            <person name="Wu W.L."/>
            <person name="Hsu J.L."/>
            <person name="Lin Y.F."/>
            <person name="Huang M.D."/>
            <person name="Li C.Y."/>
            <person name="Huang L."/>
            <person name="Wang Z.W."/>
            <person name="Zhao X."/>
            <person name="Zhong W.Y."/>
            <person name="Peng D.H."/>
            <person name="Ahmad S."/>
            <person name="Lan S."/>
            <person name="Zhang J.S."/>
            <person name="Tsai W.C."/>
            <person name="Van de Peer Y."/>
            <person name="Liu Z.J."/>
        </authorList>
    </citation>
    <scope>NUCLEOTIDE SEQUENCE</scope>
    <source>
        <strain evidence="2">CP</strain>
    </source>
</reference>
<keyword evidence="1" id="KW-0472">Membrane</keyword>
<comment type="caution">
    <text evidence="2">The sequence shown here is derived from an EMBL/GenBank/DDBJ whole genome shotgun (WGS) entry which is preliminary data.</text>
</comment>
<protein>
    <submittedName>
        <fullName evidence="2">Uncharacterized protein</fullName>
    </submittedName>
</protein>
<sequence>MILHDALTPTHAKCCMDAVECMFTGSQENAFSEALFLIELEERLETPAFRHLNYSRTNIAPGVVYFLYRYDHYFPSFFFSSLFTEMYIYCFDIAVYAVYRK</sequence>
<dbReference type="EMBL" id="JAUJYO010000018">
    <property type="protein sequence ID" value="KAK1289440.1"/>
    <property type="molecule type" value="Genomic_DNA"/>
</dbReference>
<accession>A0AAV9CKP1</accession>
<organism evidence="2 3">
    <name type="scientific">Acorus calamus</name>
    <name type="common">Sweet flag</name>
    <dbReference type="NCBI Taxonomy" id="4465"/>
    <lineage>
        <taxon>Eukaryota</taxon>
        <taxon>Viridiplantae</taxon>
        <taxon>Streptophyta</taxon>
        <taxon>Embryophyta</taxon>
        <taxon>Tracheophyta</taxon>
        <taxon>Spermatophyta</taxon>
        <taxon>Magnoliopsida</taxon>
        <taxon>Liliopsida</taxon>
        <taxon>Acoraceae</taxon>
        <taxon>Acorus</taxon>
    </lineage>
</organism>
<dbReference type="AlphaFoldDB" id="A0AAV9CKP1"/>
<evidence type="ECO:0000313" key="2">
    <source>
        <dbReference type="EMBL" id="KAK1289440.1"/>
    </source>
</evidence>
<keyword evidence="1" id="KW-1133">Transmembrane helix</keyword>
<proteinExistence type="predicted"/>
<evidence type="ECO:0000313" key="3">
    <source>
        <dbReference type="Proteomes" id="UP001180020"/>
    </source>
</evidence>
<dbReference type="Proteomes" id="UP001180020">
    <property type="component" value="Unassembled WGS sequence"/>
</dbReference>
<name>A0AAV9CKP1_ACOCL</name>
<feature type="transmembrane region" description="Helical" evidence="1">
    <location>
        <begin position="77"/>
        <end position="99"/>
    </location>
</feature>
<keyword evidence="3" id="KW-1185">Reference proteome</keyword>
<keyword evidence="1" id="KW-0812">Transmembrane</keyword>
<gene>
    <name evidence="2" type="ORF">QJS10_CPB18g01720</name>
</gene>